<organism evidence="1 2">
    <name type="scientific">Pocillopora meandrina</name>
    <dbReference type="NCBI Taxonomy" id="46732"/>
    <lineage>
        <taxon>Eukaryota</taxon>
        <taxon>Metazoa</taxon>
        <taxon>Cnidaria</taxon>
        <taxon>Anthozoa</taxon>
        <taxon>Hexacorallia</taxon>
        <taxon>Scleractinia</taxon>
        <taxon>Astrocoeniina</taxon>
        <taxon>Pocilloporidae</taxon>
        <taxon>Pocillopora</taxon>
    </lineage>
</organism>
<dbReference type="Proteomes" id="UP001159428">
    <property type="component" value="Unassembled WGS sequence"/>
</dbReference>
<comment type="caution">
    <text evidence="1">The sequence shown here is derived from an EMBL/GenBank/DDBJ whole genome shotgun (WGS) entry which is preliminary data.</text>
</comment>
<reference evidence="1 2" key="1">
    <citation type="submission" date="2022-05" db="EMBL/GenBank/DDBJ databases">
        <authorList>
            <consortium name="Genoscope - CEA"/>
            <person name="William W."/>
        </authorList>
    </citation>
    <scope>NUCLEOTIDE SEQUENCE [LARGE SCALE GENOMIC DNA]</scope>
</reference>
<gene>
    <name evidence="1" type="ORF">PMEA_00019252</name>
</gene>
<evidence type="ECO:0000313" key="2">
    <source>
        <dbReference type="Proteomes" id="UP001159428"/>
    </source>
</evidence>
<sequence length="166" mass="18676">QRTFRYHSHFWKDKETYEEAAGKNGFDLQETKLPTYWKTPFSKICFGMKIGQHLRFIFINKTAESLYSLIADGKYRVTSLGRVTWKKVVGSQASLQQNCNKEGFNVKGGNSKARIGVIANQENDCFTCDSRIGFGTGGDNSCGNVATHKPDNGDKHIRAMGYILVH</sequence>
<proteinExistence type="predicted"/>
<dbReference type="AlphaFoldDB" id="A0AAU9X928"/>
<keyword evidence="2" id="KW-1185">Reference proteome</keyword>
<protein>
    <submittedName>
        <fullName evidence="1">Uncharacterized protein</fullName>
    </submittedName>
</protein>
<dbReference type="EMBL" id="CALNXJ010000034">
    <property type="protein sequence ID" value="CAH3140538.1"/>
    <property type="molecule type" value="Genomic_DNA"/>
</dbReference>
<name>A0AAU9X928_9CNID</name>
<feature type="non-terminal residue" evidence="1">
    <location>
        <position position="1"/>
    </location>
</feature>
<accession>A0AAU9X928</accession>
<evidence type="ECO:0000313" key="1">
    <source>
        <dbReference type="EMBL" id="CAH3140538.1"/>
    </source>
</evidence>